<feature type="compositionally biased region" description="Polar residues" evidence="10">
    <location>
        <begin position="23"/>
        <end position="33"/>
    </location>
</feature>
<evidence type="ECO:0000256" key="10">
    <source>
        <dbReference type="SAM" id="MobiDB-lite"/>
    </source>
</evidence>
<organism evidence="11 12">
    <name type="scientific">Monilinia fructigena</name>
    <dbReference type="NCBI Taxonomy" id="38457"/>
    <lineage>
        <taxon>Eukaryota</taxon>
        <taxon>Fungi</taxon>
        <taxon>Dikarya</taxon>
        <taxon>Ascomycota</taxon>
        <taxon>Pezizomycotina</taxon>
        <taxon>Leotiomycetes</taxon>
        <taxon>Helotiales</taxon>
        <taxon>Sclerotiniaceae</taxon>
        <taxon>Monilinia</taxon>
    </lineage>
</organism>
<evidence type="ECO:0000256" key="6">
    <source>
        <dbReference type="ARBA" id="ARBA00044147"/>
    </source>
</evidence>
<evidence type="ECO:0000256" key="8">
    <source>
        <dbReference type="ARBA" id="ARBA00046432"/>
    </source>
</evidence>
<comment type="similarity">
    <text evidence="2 9">Belongs to the eIF-2B alpha/beta/delta subunits family.</text>
</comment>
<comment type="subcellular location">
    <subcellularLocation>
        <location evidence="1">Cytoplasm</location>
        <location evidence="1">Cytosol</location>
    </subcellularLocation>
</comment>
<evidence type="ECO:0000256" key="3">
    <source>
        <dbReference type="ARBA" id="ARBA00022490"/>
    </source>
</evidence>
<dbReference type="Gene3D" id="1.20.120.420">
    <property type="entry name" value="translation initiation factor eif-2b, domain 1"/>
    <property type="match status" value="1"/>
</dbReference>
<proteinExistence type="inferred from homology"/>
<evidence type="ECO:0000256" key="1">
    <source>
        <dbReference type="ARBA" id="ARBA00004514"/>
    </source>
</evidence>
<dbReference type="SUPFAM" id="SSF100950">
    <property type="entry name" value="NagB/RpiA/CoA transferase-like"/>
    <property type="match status" value="1"/>
</dbReference>
<dbReference type="InterPro" id="IPR000649">
    <property type="entry name" value="IF-2B-related"/>
</dbReference>
<dbReference type="Proteomes" id="UP000249056">
    <property type="component" value="Unassembled WGS sequence"/>
</dbReference>
<keyword evidence="3" id="KW-0963">Cytoplasm</keyword>
<keyword evidence="4" id="KW-0396">Initiation factor</keyword>
<evidence type="ECO:0000256" key="2">
    <source>
        <dbReference type="ARBA" id="ARBA00007251"/>
    </source>
</evidence>
<dbReference type="EMBL" id="QKRW01000012">
    <property type="protein sequence ID" value="RAL64810.1"/>
    <property type="molecule type" value="Genomic_DNA"/>
</dbReference>
<dbReference type="GO" id="GO:0005829">
    <property type="term" value="C:cytosol"/>
    <property type="evidence" value="ECO:0007669"/>
    <property type="project" value="UniProtKB-SubCell"/>
</dbReference>
<reference evidence="11 12" key="1">
    <citation type="submission" date="2018-06" db="EMBL/GenBank/DDBJ databases">
        <title>Genome Sequence of the Brown Rot Fungal Pathogen Monilinia fructigena.</title>
        <authorList>
            <person name="Landi L."/>
            <person name="De Miccolis Angelini R.M."/>
            <person name="Pollastro S."/>
            <person name="Abate D."/>
            <person name="Faretra F."/>
            <person name="Romanazzi G."/>
        </authorList>
    </citation>
    <scope>NUCLEOTIDE SEQUENCE [LARGE SCALE GENOMIC DNA]</scope>
    <source>
        <strain evidence="11 12">Mfrg269</strain>
    </source>
</reference>
<comment type="caution">
    <text evidence="11">The sequence shown here is derived from an EMBL/GenBank/DDBJ whole genome shotgun (WGS) entry which is preliminary data.</text>
</comment>
<evidence type="ECO:0000256" key="9">
    <source>
        <dbReference type="RuleBase" id="RU003814"/>
    </source>
</evidence>
<evidence type="ECO:0000256" key="5">
    <source>
        <dbReference type="ARBA" id="ARBA00022917"/>
    </source>
</evidence>
<evidence type="ECO:0000256" key="7">
    <source>
        <dbReference type="ARBA" id="ARBA00044356"/>
    </source>
</evidence>
<keyword evidence="12" id="KW-1185">Reference proteome</keyword>
<dbReference type="GO" id="GO:0003743">
    <property type="term" value="F:translation initiation factor activity"/>
    <property type="evidence" value="ECO:0007669"/>
    <property type="project" value="UniProtKB-KW"/>
</dbReference>
<name>A0A395IWZ1_9HELO</name>
<dbReference type="PANTHER" id="PTHR10233:SF14">
    <property type="entry name" value="TRANSLATION INITIATION FACTOR EIF-2B SUBUNIT DELTA"/>
    <property type="match status" value="1"/>
</dbReference>
<feature type="region of interest" description="Disordered" evidence="10">
    <location>
        <begin position="1"/>
        <end position="106"/>
    </location>
</feature>
<sequence length="364" mass="38780">MPAEESPVVASPVNTVKPKPESTESTPSAQSKAPNAKPGNPKTPATSAPEGGKLSAAELKKRAKEEKAARRAAAVQNKAGAESGTPAAAVAGQKGEAVKGGKVQPKKGAEVRNLPAFKRVVESYKTPVGASLTRHFIPHVLSPQIEYLASCRPLSVSMGNAIRWLKLEISKIDPDLSEADAKESVCDAIDVFMRERVTFADKVIADTTAEKIRDGDVILTYAKSSLVQRAPLHEGKHLASALVSLGIEVKYCLIQGLSHNIQDVTKVLLGAHAMMTNGRLYSRIGTALVAMEASEADKPVIVLCETIKFSDRVALDSIVHNEIAPANELVIAGGPLENWMDVKKLQLCNPMYDVTPAELGNEAQ</sequence>
<dbReference type="PANTHER" id="PTHR10233">
    <property type="entry name" value="TRANSLATION INITIATION FACTOR EIF-2B"/>
    <property type="match status" value="1"/>
</dbReference>
<protein>
    <recommendedName>
        <fullName evidence="6">Translation initiation factor eIF2B subunit delta</fullName>
    </recommendedName>
    <alternativeName>
        <fullName evidence="7">eIF2B GDP-GTP exchange factor subunit delta</fullName>
    </alternativeName>
</protein>
<dbReference type="InterPro" id="IPR037171">
    <property type="entry name" value="NagB/RpiA_transferase-like"/>
</dbReference>
<keyword evidence="5" id="KW-0648">Protein biosynthesis</keyword>
<dbReference type="InterPro" id="IPR042529">
    <property type="entry name" value="IF_2B-like_C"/>
</dbReference>
<dbReference type="AlphaFoldDB" id="A0A395IWZ1"/>
<comment type="subunit">
    <text evidence="8">Component of the translation initiation factor 2B (eIF2B) complex which is a heterodecamer of two sets of five different subunits: alpha, beta, gamma, delta and epsilon. Subunits alpha, beta and delta comprise a regulatory subcomplex and subunits epsilon and gamma comprise a catalytic subcomplex. Within the complex, the hexameric regulatory complex resides at the center, with the two heterodimeric catalytic subcomplexes bound on opposite sides.</text>
</comment>
<dbReference type="InterPro" id="IPR027363">
    <property type="entry name" value="M1Pi_N"/>
</dbReference>
<gene>
    <name evidence="11" type="ORF">DID88_001407</name>
</gene>
<accession>A0A395IWZ1</accession>
<dbReference type="Pfam" id="PF01008">
    <property type="entry name" value="IF-2B"/>
    <property type="match status" value="2"/>
</dbReference>
<dbReference type="OrthoDB" id="10254737at2759"/>
<evidence type="ECO:0000313" key="11">
    <source>
        <dbReference type="EMBL" id="RAL64810.1"/>
    </source>
</evidence>
<evidence type="ECO:0000256" key="4">
    <source>
        <dbReference type="ARBA" id="ARBA00022540"/>
    </source>
</evidence>
<dbReference type="Gene3D" id="3.40.50.10470">
    <property type="entry name" value="Translation initiation factor eif-2b, domain 2"/>
    <property type="match status" value="2"/>
</dbReference>
<evidence type="ECO:0000313" key="12">
    <source>
        <dbReference type="Proteomes" id="UP000249056"/>
    </source>
</evidence>
<feature type="compositionally biased region" description="Basic and acidic residues" evidence="10">
    <location>
        <begin position="58"/>
        <end position="69"/>
    </location>
</feature>